<name>A0ACB7YAR6_9ERIC</name>
<sequence length="360" mass="39515">MALNEEGTKPHIAILPSPGMGHVIPLVITTADPLPTAMNNLLRSTAVPSGLHVIDLPPVDLSDILSEIPPGLARFFAMVKHSIQLSLRPVLLGLTRPVALVIDLFCTQAFEICNELSILVYSFFTASAAFLAFSDPFKYPFADPYPLRIFQISCSYLKYSNFNTSGLEQKTRRLQVVVAPLNPLAQRGWNFHEQLDGSRTGPASCSTRKSIFPEHASGSRNRTANKRRRPNFGIRRRYINLARQVIALGSGGTLSSKQLIELAFGLELSQQRFIFVVRTPNEANAMGAFYSPGSIKDDLEAYLPEGFVKRTEGVGLVMKSWAPQVAVLKHASMGGFLSHCGWNSALESVAHGVPIITWPL</sequence>
<gene>
    <name evidence="1" type="ORF">Vadar_031646</name>
</gene>
<proteinExistence type="predicted"/>
<dbReference type="EMBL" id="CM037157">
    <property type="protein sequence ID" value="KAH7850362.1"/>
    <property type="molecule type" value="Genomic_DNA"/>
</dbReference>
<organism evidence="1 2">
    <name type="scientific">Vaccinium darrowii</name>
    <dbReference type="NCBI Taxonomy" id="229202"/>
    <lineage>
        <taxon>Eukaryota</taxon>
        <taxon>Viridiplantae</taxon>
        <taxon>Streptophyta</taxon>
        <taxon>Embryophyta</taxon>
        <taxon>Tracheophyta</taxon>
        <taxon>Spermatophyta</taxon>
        <taxon>Magnoliopsida</taxon>
        <taxon>eudicotyledons</taxon>
        <taxon>Gunneridae</taxon>
        <taxon>Pentapetalae</taxon>
        <taxon>asterids</taxon>
        <taxon>Ericales</taxon>
        <taxon>Ericaceae</taxon>
        <taxon>Vaccinioideae</taxon>
        <taxon>Vaccinieae</taxon>
        <taxon>Vaccinium</taxon>
    </lineage>
</organism>
<dbReference type="Proteomes" id="UP000828048">
    <property type="component" value="Chromosome 7"/>
</dbReference>
<evidence type="ECO:0000313" key="1">
    <source>
        <dbReference type="EMBL" id="KAH7850362.1"/>
    </source>
</evidence>
<evidence type="ECO:0000313" key="2">
    <source>
        <dbReference type="Proteomes" id="UP000828048"/>
    </source>
</evidence>
<comment type="caution">
    <text evidence="1">The sequence shown here is derived from an EMBL/GenBank/DDBJ whole genome shotgun (WGS) entry which is preliminary data.</text>
</comment>
<keyword evidence="2" id="KW-1185">Reference proteome</keyword>
<protein>
    <submittedName>
        <fullName evidence="1">Uncharacterized protein</fullName>
    </submittedName>
</protein>
<accession>A0ACB7YAR6</accession>
<reference evidence="1 2" key="1">
    <citation type="journal article" date="2021" name="Hortic Res">
        <title>High-quality reference genome and annotation aids understanding of berry development for evergreen blueberry (Vaccinium darrowii).</title>
        <authorList>
            <person name="Yu J."/>
            <person name="Hulse-Kemp A.M."/>
            <person name="Babiker E."/>
            <person name="Staton M."/>
        </authorList>
    </citation>
    <scope>NUCLEOTIDE SEQUENCE [LARGE SCALE GENOMIC DNA]</scope>
    <source>
        <strain evidence="2">cv. NJ 8807/NJ 8810</strain>
        <tissue evidence="1">Young leaf</tissue>
    </source>
</reference>